<dbReference type="Proteomes" id="UP000076661">
    <property type="component" value="Unassembled WGS sequence"/>
</dbReference>
<dbReference type="InterPro" id="IPR001242">
    <property type="entry name" value="Condensation_dom"/>
</dbReference>
<dbReference type="GO" id="GO:0031177">
    <property type="term" value="F:phosphopantetheine binding"/>
    <property type="evidence" value="ECO:0007669"/>
    <property type="project" value="TreeGrafter"/>
</dbReference>
<protein>
    <recommendedName>
        <fullName evidence="3">Carrier domain-containing protein</fullName>
    </recommendedName>
</protein>
<feature type="domain" description="Carrier" evidence="3">
    <location>
        <begin position="2146"/>
        <end position="2221"/>
    </location>
</feature>
<dbReference type="CDD" id="cd05930">
    <property type="entry name" value="A_NRPS"/>
    <property type="match status" value="2"/>
</dbReference>
<dbReference type="InterPro" id="IPR045851">
    <property type="entry name" value="AMP-bd_C_sf"/>
</dbReference>
<dbReference type="PANTHER" id="PTHR45527">
    <property type="entry name" value="NONRIBOSOMAL PEPTIDE SYNTHETASE"/>
    <property type="match status" value="1"/>
</dbReference>
<dbReference type="InterPro" id="IPR036736">
    <property type="entry name" value="ACP-like_sf"/>
</dbReference>
<dbReference type="GO" id="GO:0043041">
    <property type="term" value="P:amino acid activation for nonribosomal peptide biosynthetic process"/>
    <property type="evidence" value="ECO:0007669"/>
    <property type="project" value="TreeGrafter"/>
</dbReference>
<dbReference type="Gene3D" id="3.30.559.30">
    <property type="entry name" value="Nonribosomal peptide synthetase, condensation domain"/>
    <property type="match status" value="2"/>
</dbReference>
<evidence type="ECO:0000256" key="2">
    <source>
        <dbReference type="ARBA" id="ARBA00022450"/>
    </source>
</evidence>
<dbReference type="PATRIC" id="fig|1365257.3.peg.4767"/>
<dbReference type="Gene3D" id="3.40.50.980">
    <property type="match status" value="4"/>
</dbReference>
<dbReference type="RefSeq" id="WP_063382906.1">
    <property type="nucleotide sequence ID" value="NZ_AUXX01000055.1"/>
</dbReference>
<organism evidence="4 5">
    <name type="scientific">Pseudoalteromonas luteoviolacea S4060-1</name>
    <dbReference type="NCBI Taxonomy" id="1365257"/>
    <lineage>
        <taxon>Bacteria</taxon>
        <taxon>Pseudomonadati</taxon>
        <taxon>Pseudomonadota</taxon>
        <taxon>Gammaproteobacteria</taxon>
        <taxon>Alteromonadales</taxon>
        <taxon>Pseudoalteromonadaceae</taxon>
        <taxon>Pseudoalteromonas</taxon>
    </lineage>
</organism>
<reference evidence="4 5" key="1">
    <citation type="submission" date="2013-07" db="EMBL/GenBank/DDBJ databases">
        <title>Comparative Genomic and Metabolomic Analysis of Twelve Strains of Pseudoalteromonas luteoviolacea.</title>
        <authorList>
            <person name="Vynne N.G."/>
            <person name="Mansson M."/>
            <person name="Gram L."/>
        </authorList>
    </citation>
    <scope>NUCLEOTIDE SEQUENCE [LARGE SCALE GENOMIC DNA]</scope>
    <source>
        <strain evidence="4 5">S4060-1</strain>
    </source>
</reference>
<dbReference type="SUPFAM" id="SSF52777">
    <property type="entry name" value="CoA-dependent acyltransferases"/>
    <property type="match status" value="4"/>
</dbReference>
<dbReference type="FunFam" id="3.40.50.12780:FF:000012">
    <property type="entry name" value="Non-ribosomal peptide synthetase"/>
    <property type="match status" value="1"/>
</dbReference>
<keyword evidence="2" id="KW-0596">Phosphopantetheine</keyword>
<proteinExistence type="predicted"/>
<dbReference type="EMBL" id="AUXX01000055">
    <property type="protein sequence ID" value="KZN60467.1"/>
    <property type="molecule type" value="Genomic_DNA"/>
</dbReference>
<dbReference type="NCBIfam" id="NF003417">
    <property type="entry name" value="PRK04813.1"/>
    <property type="match status" value="2"/>
</dbReference>
<dbReference type="InterPro" id="IPR023213">
    <property type="entry name" value="CAT-like_dom_sf"/>
</dbReference>
<comment type="caution">
    <text evidence="4">The sequence shown here is derived from an EMBL/GenBank/DDBJ whole genome shotgun (WGS) entry which is preliminary data.</text>
</comment>
<dbReference type="NCBIfam" id="TIGR01733">
    <property type="entry name" value="AA-adenyl-dom"/>
    <property type="match status" value="2"/>
</dbReference>
<dbReference type="Pfam" id="PF13193">
    <property type="entry name" value="AMP-binding_C"/>
    <property type="match status" value="1"/>
</dbReference>
<dbReference type="Gene3D" id="3.30.300.30">
    <property type="match status" value="2"/>
</dbReference>
<dbReference type="GO" id="GO:0005737">
    <property type="term" value="C:cytoplasm"/>
    <property type="evidence" value="ECO:0007669"/>
    <property type="project" value="TreeGrafter"/>
</dbReference>
<name>A0A167J3H2_9GAMM</name>
<dbReference type="PROSITE" id="PS00455">
    <property type="entry name" value="AMP_BINDING"/>
    <property type="match status" value="2"/>
</dbReference>
<dbReference type="InterPro" id="IPR025110">
    <property type="entry name" value="AMP-bd_C"/>
</dbReference>
<comment type="cofactor">
    <cofactor evidence="1">
        <name>pantetheine 4'-phosphate</name>
        <dbReference type="ChEBI" id="CHEBI:47942"/>
    </cofactor>
</comment>
<evidence type="ECO:0000256" key="1">
    <source>
        <dbReference type="ARBA" id="ARBA00001957"/>
    </source>
</evidence>
<dbReference type="FunFam" id="3.40.50.980:FF:000002">
    <property type="entry name" value="Enterobactin synthetase component F"/>
    <property type="match status" value="1"/>
</dbReference>
<dbReference type="Pfam" id="PF00501">
    <property type="entry name" value="AMP-binding"/>
    <property type="match status" value="2"/>
</dbReference>
<feature type="domain" description="Carrier" evidence="3">
    <location>
        <begin position="1061"/>
        <end position="1137"/>
    </location>
</feature>
<evidence type="ECO:0000313" key="4">
    <source>
        <dbReference type="EMBL" id="KZN60467.1"/>
    </source>
</evidence>
<dbReference type="CDD" id="cd19531">
    <property type="entry name" value="LCL_NRPS-like"/>
    <property type="match status" value="1"/>
</dbReference>
<dbReference type="SUPFAM" id="SSF56801">
    <property type="entry name" value="Acetyl-CoA synthetase-like"/>
    <property type="match status" value="2"/>
</dbReference>
<dbReference type="SUPFAM" id="SSF47336">
    <property type="entry name" value="ACP-like"/>
    <property type="match status" value="2"/>
</dbReference>
<dbReference type="PROSITE" id="PS50075">
    <property type="entry name" value="CARRIER"/>
    <property type="match status" value="2"/>
</dbReference>
<dbReference type="Gene3D" id="1.10.1200.10">
    <property type="entry name" value="ACP-like"/>
    <property type="match status" value="2"/>
</dbReference>
<gene>
    <name evidence="4" type="ORF">N478_26190</name>
</gene>
<dbReference type="InterPro" id="IPR010071">
    <property type="entry name" value="AA_adenyl_dom"/>
</dbReference>
<dbReference type="InterPro" id="IPR009081">
    <property type="entry name" value="PP-bd_ACP"/>
</dbReference>
<dbReference type="FunFam" id="3.40.50.980:FF:000001">
    <property type="entry name" value="Non-ribosomal peptide synthetase"/>
    <property type="match status" value="2"/>
</dbReference>
<dbReference type="InterPro" id="IPR000873">
    <property type="entry name" value="AMP-dep_synth/lig_dom"/>
</dbReference>
<dbReference type="GO" id="GO:0044550">
    <property type="term" value="P:secondary metabolite biosynthetic process"/>
    <property type="evidence" value="ECO:0007669"/>
    <property type="project" value="TreeGrafter"/>
</dbReference>
<dbReference type="InterPro" id="IPR020845">
    <property type="entry name" value="AMP-binding_CS"/>
</dbReference>
<evidence type="ECO:0000313" key="5">
    <source>
        <dbReference type="Proteomes" id="UP000076661"/>
    </source>
</evidence>
<dbReference type="Gene3D" id="2.30.38.10">
    <property type="entry name" value="Luciferase, Domain 3"/>
    <property type="match status" value="2"/>
</dbReference>
<sequence>MNIETLYKKLISAGTHFDLVDAEVKVKLPKQLDPELKQQLIEFRDELKAYVTKIFSYSQQALQVIPKQELGDEIPLSYAQARTWLVDAMQGSSVEYNIPIALHVEGSIDTERVEMALREITLRHQVLRTNYVDDNGAQYQVIRAPEDSKIHLHRHDVSELDVSQRSEAIAKIVESETQYVFDLSKDLMLRASYIKEHDSAGILTFVMHHIASDGWSVEILKQEFIALYQEKSLEALTVQYADYAVWHRDLIDKKGLDEQLAFWQAQLSDAPPLHGIATKGTRPERKMHVGSLAKAHVSPDIAVNLDVLTKRLGITQFMLIHAVLSLVLARHSSRSDVIIGTPVANRDVAGIDKLIGYFANTVVYRVETNQQNILAFFEHVKQVHHSVQKNKDVPFEMIVESLNIARQPSYSPIFQVLLTTSNEFSAVAGSEHHLKDMAELSLTQYDSGFNQVKFDLEFDIAVNQAGIDIQCLFDEALFEYSYVHSICEHIGNVFNQLGNSQIGLPERLSDICVLSDNEIRQQLELANIQQCDVTADKCLHELVEQQSLLTPNCTALRVGDDSVSYQELNDKASQLANYLIEEHKVTTDSVVAIYATRSFDMITMLLAVLKAGGAYLPLEPSYPAARLNYLLESAQSQLILSSEGLVDEALNFSGKIIELRGYTKSQNAAGFACAGYSKQMPSEHGIGRNTDSLAYVIHTSGSTGNPKGVMIEHRSVVNRIKWMMDNFPINDADRVLHKTPFNFDVSVWEIFWPLAMGAELVISKPEGHKDPEYLCNMLNEHKITQCHFVPSVLSAVMDVDGFSSITSLKAVFCSGEALRDTQAQQFSFLLPNCQLHNLYGPTEASIEVSHKHCVGHSSQIVSLGKPISNVQLIILDEQLNMVPQGVSGELMIGGIALARGYIGQPELTNERFIRDVKVGRGSTSHVFERLYRSGDIVRLDEHGNLHYLGRADDQVKLRGIRIELGEIESQLEASEFVSACHASVVSMGGSDKLVAYVKTEQLDASSFEAVIRNHALSVLPEAMCPDIFVYVDIWPTTNIGKLDKSKLPSLNLLTQITPEFKPSGEMELLLAETWSTILNIPVASIGKNSNFFSIGGHSLLLLPLRKALAEKQLQISVADIYRASSLSQMADALTQAKEQSEDEIFSDMHRREQSVTPNMVKGVELSQTELNHVIESVPGGVDNIHDIYPLAPLQQGVLFMHKQMADTDPYVMNMLIACSDPATQLLLQQCIQKVIDRHEALRTGVLWRGLNEAVQVVYKQAALPVSHTTISESKDYESAVLDYCRNGKHFIDVERAPLVHLEFIQNNQGQTTHAIVKNHHLVSDHISLEIIMNDVLRLADGKSLDNTQVKPYRHFVRHALSMHNEDKINAFFSEQLADVTEPSLPYRLTNTAADGSSQSRLTRTFDAEQSDKIRQLMANKGMSVAAFFHTAWAMVIAQLTDAKDVVFGSVFSGRLGVGHGCENTVGMLINTLPVRVKLHSAMDTLDIVANTLNKTLEVEQASLAHAQKASGISNDLPLFNACLNYRHEVRLNSTTHNSAFEVVDASEKTSYPIALSVSDFGLKDVINFEYHLEQPYHIQHFCEYMEHAIEALIKAVEQQDATPLYEYSLLGKSELEQQVIEFNGKAVPFDDTQRLFDLVDAHARTNPNSIAIEFQNTSLTYSQLKVKSDQIAKRLLQRCAPDSQALIGICQNRSSDMIVTMLGILKAGCAYVPLDPQYPIARLQSIVEESGVSCVVCHQDTKQLLASTGVQQLEYDTLQGASSPQHDSLDDTLLIERQSTVAASDLAYVIFTSGSTGQPKGVMIEHRGMVNLAHNQQRKLQVVPSSVVLQFASISFDAASWEWVMALTSGARLVIADKEQRLDPSALMDLMLHKEVTHATLPPAMLLNCKPIKGLSLTALVVAGEACDPEVARVWGANYPLFNAYGPSENSVCTTLGKIQPSEPVNIGYPIDNNCILVLNCVGNVAPLGTIGELYIGGDGLARCYMNLEQVNQERFVKNPHYHQSQPPSYKRLYRTGDLVKFNNNGTLEFIGRVDEQVKLRGFRIELSEIEAHLNKVEGVEKSVVQLLSQNNNHFLVGYILGDKKINQQELIERARLHVSKHLPDFMRPSVIQFVDELPLTINGKINKAALPEVDFAQAMAASIVPLETKTQHQLADIWVSLLGDVHVGKESNFFDLGGHSLLVSKLSSAIKAHWNVEVPIATLYENHMLVDMATQIDNELLLINLVNNNQNEAVQWEI</sequence>
<dbReference type="Gene3D" id="3.30.559.10">
    <property type="entry name" value="Chloramphenicol acetyltransferase-like domain"/>
    <property type="match status" value="2"/>
</dbReference>
<dbReference type="GO" id="GO:0003824">
    <property type="term" value="F:catalytic activity"/>
    <property type="evidence" value="ECO:0007669"/>
    <property type="project" value="InterPro"/>
</dbReference>
<dbReference type="Pfam" id="PF00668">
    <property type="entry name" value="Condensation"/>
    <property type="match status" value="2"/>
</dbReference>
<accession>A0A167J3H2</accession>
<dbReference type="CDD" id="cd19544">
    <property type="entry name" value="E-C_NRPS"/>
    <property type="match status" value="1"/>
</dbReference>
<evidence type="ECO:0000259" key="3">
    <source>
        <dbReference type="PROSITE" id="PS50075"/>
    </source>
</evidence>
<dbReference type="PANTHER" id="PTHR45527:SF1">
    <property type="entry name" value="FATTY ACID SYNTHASE"/>
    <property type="match status" value="1"/>
</dbReference>
<dbReference type="Pfam" id="PF00550">
    <property type="entry name" value="PP-binding"/>
    <property type="match status" value="2"/>
</dbReference>